<keyword evidence="8" id="KW-1185">Reference proteome</keyword>
<dbReference type="RefSeq" id="WP_150079833.1">
    <property type="nucleotide sequence ID" value="NZ_VWOX01000031.1"/>
</dbReference>
<dbReference type="InterPro" id="IPR014718">
    <property type="entry name" value="GH-type_carb-bd"/>
</dbReference>
<dbReference type="AlphaFoldDB" id="A0A5M6CVX9"/>
<dbReference type="InterPro" id="IPR011013">
    <property type="entry name" value="Gal_mutarotase_sf_dom"/>
</dbReference>
<dbReference type="GO" id="GO:0003824">
    <property type="term" value="F:catalytic activity"/>
    <property type="evidence" value="ECO:0007669"/>
    <property type="project" value="InterPro"/>
</dbReference>
<sequence>MTRLVNVRCIGPLLWTTCLLVVPAVSQSEAVQLSPADVSNYNLLKEFAKQQAGEPFTPRQPLPKALADLSYEQFREIQFNHERAPWQDKVPFWFETFHRGYVQQDRVDLFGVEGEEVERFEFSKDDFDYGEAIDRDTIPDDLGHAGVRIVGKFPGRDDVQEMLTFVGSSYFRARSGETVYGASARGLAVNVAMNQDEEFPFFRRFWILKPSRCDETVTVLAQLDSPSLTGAYQFYFRPGTIESTLRVQATLYAREQPPEDAVGVEKLGVAPLTSMWIWGDGLDGPPKDNRPGVHDSDGLLIESGEAGWVWRPFTRQPYPSTSFRSVRALLGFGILQRNRAFFHYEDYNAKYHLRPSIWITPDQPWLDGRVELLEIPGAHEGIDNIAAYWVPSKLPEPGEPLELGYSVKFFPGDVSAENYVGRATNFHIDRELPDDQIGLQIRFAGLALQQQPSDRAVDISAEIRDGTLIEQQVQRTETGDYLLDVTFKPSGDGPVDLSLRLVDGSRPLTELFSYLCPRDQPEFVYPSVYTRQE</sequence>
<comment type="caution">
    <text evidence="7">The sequence shown here is derived from an EMBL/GenBank/DDBJ whole genome shotgun (WGS) entry which is preliminary data.</text>
</comment>
<evidence type="ECO:0000256" key="3">
    <source>
        <dbReference type="ARBA" id="ARBA00009284"/>
    </source>
</evidence>
<comment type="pathway">
    <text evidence="2">Glycan metabolism; osmoregulated periplasmic glucan (OPG) biosynthesis.</text>
</comment>
<dbReference type="PANTHER" id="PTHR30504:SF2">
    <property type="entry name" value="GLUCANS BIOSYNTHESIS PROTEIN G"/>
    <property type="match status" value="1"/>
</dbReference>
<feature type="chain" id="PRO_5024408094" evidence="5">
    <location>
        <begin position="25"/>
        <end position="533"/>
    </location>
</feature>
<evidence type="ECO:0000256" key="1">
    <source>
        <dbReference type="ARBA" id="ARBA00004418"/>
    </source>
</evidence>
<dbReference type="PIRSF" id="PIRSF006281">
    <property type="entry name" value="MdoG"/>
    <property type="match status" value="1"/>
</dbReference>
<feature type="domain" description="Glucan biosynthesis periplasmic MdoG C-terminal" evidence="6">
    <location>
        <begin position="42"/>
        <end position="515"/>
    </location>
</feature>
<comment type="subcellular location">
    <subcellularLocation>
        <location evidence="1">Periplasm</location>
    </subcellularLocation>
</comment>
<reference evidence="7 8" key="1">
    <citation type="submission" date="2019-08" db="EMBL/GenBank/DDBJ databases">
        <authorList>
            <person name="Dhanesh K."/>
            <person name="Kumar G."/>
            <person name="Sasikala C."/>
            <person name="Venkata Ramana C."/>
        </authorList>
    </citation>
    <scope>NUCLEOTIDE SEQUENCE [LARGE SCALE GENOMIC DNA]</scope>
    <source>
        <strain evidence="7 8">JC645</strain>
    </source>
</reference>
<dbReference type="InterPro" id="IPR014438">
    <property type="entry name" value="Glucan_biosyn_MdoG/MdoD"/>
</dbReference>
<accession>A0A5M6CVX9</accession>
<evidence type="ECO:0000256" key="4">
    <source>
        <dbReference type="ARBA" id="ARBA00022764"/>
    </source>
</evidence>
<dbReference type="GO" id="GO:0051274">
    <property type="term" value="P:beta-glucan biosynthetic process"/>
    <property type="evidence" value="ECO:0007669"/>
    <property type="project" value="TreeGrafter"/>
</dbReference>
<dbReference type="InterPro" id="IPR014756">
    <property type="entry name" value="Ig_E-set"/>
</dbReference>
<dbReference type="InterPro" id="IPR007444">
    <property type="entry name" value="Glucan_biosyn_MdoG_C"/>
</dbReference>
<evidence type="ECO:0000313" key="7">
    <source>
        <dbReference type="EMBL" id="KAA5538530.1"/>
    </source>
</evidence>
<keyword evidence="4" id="KW-0574">Periplasm</keyword>
<evidence type="ECO:0000259" key="6">
    <source>
        <dbReference type="Pfam" id="PF04349"/>
    </source>
</evidence>
<name>A0A5M6CVX9_9BACT</name>
<dbReference type="Gene3D" id="2.70.98.10">
    <property type="match status" value="1"/>
</dbReference>
<proteinExistence type="inferred from homology"/>
<dbReference type="Pfam" id="PF04349">
    <property type="entry name" value="MdoG"/>
    <property type="match status" value="1"/>
</dbReference>
<dbReference type="Gene3D" id="2.60.40.10">
    <property type="entry name" value="Immunoglobulins"/>
    <property type="match status" value="1"/>
</dbReference>
<dbReference type="Proteomes" id="UP000324479">
    <property type="component" value="Unassembled WGS sequence"/>
</dbReference>
<dbReference type="SUPFAM" id="SSF74650">
    <property type="entry name" value="Galactose mutarotase-like"/>
    <property type="match status" value="1"/>
</dbReference>
<protein>
    <submittedName>
        <fullName evidence="7">Glucan biosynthesis protein G</fullName>
    </submittedName>
</protein>
<organism evidence="7 8">
    <name type="scientific">Roseiconus nitratireducens</name>
    <dbReference type="NCBI Taxonomy" id="2605748"/>
    <lineage>
        <taxon>Bacteria</taxon>
        <taxon>Pseudomonadati</taxon>
        <taxon>Planctomycetota</taxon>
        <taxon>Planctomycetia</taxon>
        <taxon>Pirellulales</taxon>
        <taxon>Pirellulaceae</taxon>
        <taxon>Roseiconus</taxon>
    </lineage>
</organism>
<evidence type="ECO:0000256" key="2">
    <source>
        <dbReference type="ARBA" id="ARBA00005001"/>
    </source>
</evidence>
<keyword evidence="5" id="KW-0732">Signal</keyword>
<dbReference type="PANTHER" id="PTHR30504">
    <property type="entry name" value="GLUCANS BIOSYNTHESIS PROTEIN"/>
    <property type="match status" value="1"/>
</dbReference>
<dbReference type="UniPathway" id="UPA00637"/>
<dbReference type="EMBL" id="VWOX01000031">
    <property type="protein sequence ID" value="KAA5538530.1"/>
    <property type="molecule type" value="Genomic_DNA"/>
</dbReference>
<evidence type="ECO:0000313" key="8">
    <source>
        <dbReference type="Proteomes" id="UP000324479"/>
    </source>
</evidence>
<feature type="signal peptide" evidence="5">
    <location>
        <begin position="1"/>
        <end position="24"/>
    </location>
</feature>
<evidence type="ECO:0000256" key="5">
    <source>
        <dbReference type="SAM" id="SignalP"/>
    </source>
</evidence>
<dbReference type="GO" id="GO:0030246">
    <property type="term" value="F:carbohydrate binding"/>
    <property type="evidence" value="ECO:0007669"/>
    <property type="project" value="InterPro"/>
</dbReference>
<comment type="similarity">
    <text evidence="3">Belongs to the OpgD/OpgG family.</text>
</comment>
<dbReference type="SUPFAM" id="SSF81296">
    <property type="entry name" value="E set domains"/>
    <property type="match status" value="1"/>
</dbReference>
<dbReference type="GO" id="GO:0030288">
    <property type="term" value="C:outer membrane-bounded periplasmic space"/>
    <property type="evidence" value="ECO:0007669"/>
    <property type="project" value="TreeGrafter"/>
</dbReference>
<gene>
    <name evidence="7" type="ORF">FYK55_27505</name>
</gene>
<dbReference type="InterPro" id="IPR013783">
    <property type="entry name" value="Ig-like_fold"/>
</dbReference>